<organism evidence="2 3">
    <name type="scientific">Gulo gulo</name>
    <name type="common">Wolverine</name>
    <name type="synonym">Gluton</name>
    <dbReference type="NCBI Taxonomy" id="48420"/>
    <lineage>
        <taxon>Eukaryota</taxon>
        <taxon>Metazoa</taxon>
        <taxon>Chordata</taxon>
        <taxon>Craniata</taxon>
        <taxon>Vertebrata</taxon>
        <taxon>Euteleostomi</taxon>
        <taxon>Mammalia</taxon>
        <taxon>Eutheria</taxon>
        <taxon>Laurasiatheria</taxon>
        <taxon>Carnivora</taxon>
        <taxon>Caniformia</taxon>
        <taxon>Musteloidea</taxon>
        <taxon>Mustelidae</taxon>
        <taxon>Guloninae</taxon>
        <taxon>Gulo</taxon>
    </lineage>
</organism>
<reference evidence="2 3" key="1">
    <citation type="submission" date="2018-10" db="EMBL/GenBank/DDBJ databases">
        <authorList>
            <person name="Ekblom R."/>
            <person name="Jareborg N."/>
        </authorList>
    </citation>
    <scope>NUCLEOTIDE SEQUENCE [LARGE SCALE GENOMIC DNA]</scope>
    <source>
        <tissue evidence="2">Muscle</tissue>
    </source>
</reference>
<evidence type="ECO:0000313" key="2">
    <source>
        <dbReference type="EMBL" id="VCW70555.1"/>
    </source>
</evidence>
<dbReference type="Proteomes" id="UP000269945">
    <property type="component" value="Unassembled WGS sequence"/>
</dbReference>
<keyword evidence="3" id="KW-1185">Reference proteome</keyword>
<feature type="non-terminal residue" evidence="2">
    <location>
        <position position="1"/>
    </location>
</feature>
<proteinExistence type="predicted"/>
<name>A0A9X9LKH3_GULGU</name>
<sequence length="76" mass="7700">EPPLHTGDQDGGTDCCPAPPGPAHRTSAAKLLYPRGPSLLPGARKPLCSALPPTAAARARPGASGLWGFIRSQGFG</sequence>
<feature type="region of interest" description="Disordered" evidence="1">
    <location>
        <begin position="1"/>
        <end position="27"/>
    </location>
</feature>
<evidence type="ECO:0000256" key="1">
    <source>
        <dbReference type="SAM" id="MobiDB-lite"/>
    </source>
</evidence>
<protein>
    <submittedName>
        <fullName evidence="2">Uncharacterized protein</fullName>
    </submittedName>
</protein>
<feature type="non-terminal residue" evidence="2">
    <location>
        <position position="76"/>
    </location>
</feature>
<dbReference type="AlphaFoldDB" id="A0A9X9LKH3"/>
<evidence type="ECO:0000313" key="3">
    <source>
        <dbReference type="Proteomes" id="UP000269945"/>
    </source>
</evidence>
<gene>
    <name evidence="2" type="ORF">BN2614_LOCUS1</name>
</gene>
<accession>A0A9X9LKH3</accession>
<dbReference type="EMBL" id="CYRY02006029">
    <property type="protein sequence ID" value="VCW70555.1"/>
    <property type="molecule type" value="Genomic_DNA"/>
</dbReference>
<comment type="caution">
    <text evidence="2">The sequence shown here is derived from an EMBL/GenBank/DDBJ whole genome shotgun (WGS) entry which is preliminary data.</text>
</comment>